<comment type="caution">
    <text evidence="2">The sequence shown here is derived from an EMBL/GenBank/DDBJ whole genome shotgun (WGS) entry which is preliminary data.</text>
</comment>
<feature type="region of interest" description="Disordered" evidence="1">
    <location>
        <begin position="34"/>
        <end position="63"/>
    </location>
</feature>
<proteinExistence type="predicted"/>
<evidence type="ECO:0000313" key="3">
    <source>
        <dbReference type="Proteomes" id="UP000801492"/>
    </source>
</evidence>
<sequence>MLRAKDPSILVDAIRCLERKELVRYRRRQLPSSTLNQKPTMSQKTYIMPNPTPTQGSSLPSQPINIQPKPVQQKFYTNQQVFVKPKNVFKLGQNVPEELFETEDDTFDDSENQNFQYCVQDFDNMHFENGENEGNDDESTEILNF</sequence>
<dbReference type="AlphaFoldDB" id="A0A8K0GF03"/>
<dbReference type="EMBL" id="VTPC01004841">
    <property type="protein sequence ID" value="KAF2896686.1"/>
    <property type="molecule type" value="Genomic_DNA"/>
</dbReference>
<dbReference type="OrthoDB" id="6783595at2759"/>
<feature type="compositionally biased region" description="Polar residues" evidence="1">
    <location>
        <begin position="34"/>
        <end position="45"/>
    </location>
</feature>
<protein>
    <submittedName>
        <fullName evidence="2">Uncharacterized protein</fullName>
    </submittedName>
</protein>
<keyword evidence="3" id="KW-1185">Reference proteome</keyword>
<evidence type="ECO:0000313" key="2">
    <source>
        <dbReference type="EMBL" id="KAF2896686.1"/>
    </source>
</evidence>
<name>A0A8K0GF03_IGNLU</name>
<organism evidence="2 3">
    <name type="scientific">Ignelater luminosus</name>
    <name type="common">Cucubano</name>
    <name type="synonym">Pyrophorus luminosus</name>
    <dbReference type="NCBI Taxonomy" id="2038154"/>
    <lineage>
        <taxon>Eukaryota</taxon>
        <taxon>Metazoa</taxon>
        <taxon>Ecdysozoa</taxon>
        <taxon>Arthropoda</taxon>
        <taxon>Hexapoda</taxon>
        <taxon>Insecta</taxon>
        <taxon>Pterygota</taxon>
        <taxon>Neoptera</taxon>
        <taxon>Endopterygota</taxon>
        <taxon>Coleoptera</taxon>
        <taxon>Polyphaga</taxon>
        <taxon>Elateriformia</taxon>
        <taxon>Elateroidea</taxon>
        <taxon>Elateridae</taxon>
        <taxon>Agrypninae</taxon>
        <taxon>Pyrophorini</taxon>
        <taxon>Ignelater</taxon>
    </lineage>
</organism>
<gene>
    <name evidence="2" type="ORF">ILUMI_09483</name>
</gene>
<evidence type="ECO:0000256" key="1">
    <source>
        <dbReference type="SAM" id="MobiDB-lite"/>
    </source>
</evidence>
<accession>A0A8K0GF03</accession>
<reference evidence="2" key="1">
    <citation type="submission" date="2019-08" db="EMBL/GenBank/DDBJ databases">
        <title>The genome of the North American firefly Photinus pyralis.</title>
        <authorList>
            <consortium name="Photinus pyralis genome working group"/>
            <person name="Fallon T.R."/>
            <person name="Sander Lower S.E."/>
            <person name="Weng J.-K."/>
        </authorList>
    </citation>
    <scope>NUCLEOTIDE SEQUENCE</scope>
    <source>
        <strain evidence="2">TRF0915ILg1</strain>
        <tissue evidence="2">Whole body</tissue>
    </source>
</reference>
<feature type="compositionally biased region" description="Polar residues" evidence="1">
    <location>
        <begin position="53"/>
        <end position="63"/>
    </location>
</feature>
<dbReference type="Proteomes" id="UP000801492">
    <property type="component" value="Unassembled WGS sequence"/>
</dbReference>